<reference evidence="2 3" key="1">
    <citation type="submission" date="2024-08" db="EMBL/GenBank/DDBJ databases">
        <title>Gnathostoma spinigerum genome.</title>
        <authorList>
            <person name="Gonzalez-Bertolin B."/>
            <person name="Monzon S."/>
            <person name="Zaballos A."/>
            <person name="Jimenez P."/>
            <person name="Dekumyoy P."/>
            <person name="Varona S."/>
            <person name="Cuesta I."/>
            <person name="Sumanam S."/>
            <person name="Adisakwattana P."/>
            <person name="Gasser R.B."/>
            <person name="Hernandez-Gonzalez A."/>
            <person name="Young N.D."/>
            <person name="Perteguer M.J."/>
        </authorList>
    </citation>
    <scope>NUCLEOTIDE SEQUENCE [LARGE SCALE GENOMIC DNA]</scope>
    <source>
        <strain evidence="2">AL3</strain>
        <tissue evidence="2">Liver</tissue>
    </source>
</reference>
<name>A0ABD6EWX8_9BILA</name>
<organism evidence="2 3">
    <name type="scientific">Gnathostoma spinigerum</name>
    <dbReference type="NCBI Taxonomy" id="75299"/>
    <lineage>
        <taxon>Eukaryota</taxon>
        <taxon>Metazoa</taxon>
        <taxon>Ecdysozoa</taxon>
        <taxon>Nematoda</taxon>
        <taxon>Chromadorea</taxon>
        <taxon>Rhabditida</taxon>
        <taxon>Spirurina</taxon>
        <taxon>Gnathostomatomorpha</taxon>
        <taxon>Gnathostomatoidea</taxon>
        <taxon>Gnathostomatidae</taxon>
        <taxon>Gnathostoma</taxon>
    </lineage>
</organism>
<sequence>MCVIFLILFLIFCPTNWSATCTSDQYCPRGWSVRRIGKEYAAMTCEPGVTKCPKPYQCVMSHCEMNFCCANDKMLEIYKIDQEERAMEESSEETDAQLSAEL</sequence>
<proteinExistence type="predicted"/>
<comment type="caution">
    <text evidence="2">The sequence shown here is derived from an EMBL/GenBank/DDBJ whole genome shotgun (WGS) entry which is preliminary data.</text>
</comment>
<evidence type="ECO:0000313" key="2">
    <source>
        <dbReference type="EMBL" id="MFH4981769.1"/>
    </source>
</evidence>
<dbReference type="EMBL" id="JBGFUD010007840">
    <property type="protein sequence ID" value="MFH4981769.1"/>
    <property type="molecule type" value="Genomic_DNA"/>
</dbReference>
<evidence type="ECO:0000256" key="1">
    <source>
        <dbReference type="SAM" id="SignalP"/>
    </source>
</evidence>
<feature type="signal peptide" evidence="1">
    <location>
        <begin position="1"/>
        <end position="18"/>
    </location>
</feature>
<dbReference type="AlphaFoldDB" id="A0ABD6EWX8"/>
<keyword evidence="1" id="KW-0732">Signal</keyword>
<gene>
    <name evidence="2" type="ORF">AB6A40_008478</name>
</gene>
<keyword evidence="3" id="KW-1185">Reference proteome</keyword>
<evidence type="ECO:0000313" key="3">
    <source>
        <dbReference type="Proteomes" id="UP001608902"/>
    </source>
</evidence>
<accession>A0ABD6EWX8</accession>
<dbReference type="Proteomes" id="UP001608902">
    <property type="component" value="Unassembled WGS sequence"/>
</dbReference>
<feature type="chain" id="PRO_5044889445" evidence="1">
    <location>
        <begin position="19"/>
        <end position="102"/>
    </location>
</feature>
<protein>
    <submittedName>
        <fullName evidence="2">Uncharacterized protein</fullName>
    </submittedName>
</protein>